<dbReference type="InterPro" id="IPR036397">
    <property type="entry name" value="RNaseH_sf"/>
</dbReference>
<dbReference type="PANTHER" id="PTHR46060">
    <property type="entry name" value="MARINER MOS1 TRANSPOSASE-LIKE PROTEIN"/>
    <property type="match status" value="1"/>
</dbReference>
<dbReference type="OMA" id="ETNNTEC"/>
<dbReference type="InterPro" id="IPR041426">
    <property type="entry name" value="Mos1_HTH"/>
</dbReference>
<dbReference type="Pfam" id="PF01359">
    <property type="entry name" value="Transposase_1"/>
    <property type="match status" value="1"/>
</dbReference>
<dbReference type="AlphaFoldDB" id="G0N062"/>
<dbReference type="GO" id="GO:0003690">
    <property type="term" value="F:double-stranded DNA binding"/>
    <property type="evidence" value="ECO:0007669"/>
    <property type="project" value="TreeGrafter"/>
</dbReference>
<dbReference type="InterPro" id="IPR001888">
    <property type="entry name" value="Transposase_1"/>
</dbReference>
<dbReference type="Proteomes" id="UP000008068">
    <property type="component" value="Unassembled WGS sequence"/>
</dbReference>
<organism evidence="3">
    <name type="scientific">Caenorhabditis brenneri</name>
    <name type="common">Nematode worm</name>
    <dbReference type="NCBI Taxonomy" id="135651"/>
    <lineage>
        <taxon>Eukaryota</taxon>
        <taxon>Metazoa</taxon>
        <taxon>Ecdysozoa</taxon>
        <taxon>Nematoda</taxon>
        <taxon>Chromadorea</taxon>
        <taxon>Rhabditida</taxon>
        <taxon>Rhabditina</taxon>
        <taxon>Rhabditomorpha</taxon>
        <taxon>Rhabditoidea</taxon>
        <taxon>Rhabditidae</taxon>
        <taxon>Peloderinae</taxon>
        <taxon>Caenorhabditis</taxon>
    </lineage>
</organism>
<dbReference type="GO" id="GO:0000729">
    <property type="term" value="P:DNA double-strand break processing"/>
    <property type="evidence" value="ECO:0007669"/>
    <property type="project" value="TreeGrafter"/>
</dbReference>
<proteinExistence type="predicted"/>
<dbReference type="Gene3D" id="3.30.420.10">
    <property type="entry name" value="Ribonuclease H-like superfamily/Ribonuclease H"/>
    <property type="match status" value="1"/>
</dbReference>
<dbReference type="HOGENOM" id="CLU_049837_1_0_1"/>
<accession>G0N062</accession>
<protein>
    <recommendedName>
        <fullName evidence="1">Mos1 transposase HTH domain-containing protein</fullName>
    </recommendedName>
</protein>
<dbReference type="GO" id="GO:0000014">
    <property type="term" value="F:single-stranded DNA endodeoxyribonuclease activity"/>
    <property type="evidence" value="ECO:0007669"/>
    <property type="project" value="TreeGrafter"/>
</dbReference>
<evidence type="ECO:0000313" key="2">
    <source>
        <dbReference type="EMBL" id="EGT48873.1"/>
    </source>
</evidence>
<dbReference type="GO" id="GO:0046975">
    <property type="term" value="F:histone H3K36 methyltransferase activity"/>
    <property type="evidence" value="ECO:0007669"/>
    <property type="project" value="TreeGrafter"/>
</dbReference>
<dbReference type="OrthoDB" id="9970333at2759"/>
<dbReference type="EMBL" id="GL379824">
    <property type="protein sequence ID" value="EGT48873.1"/>
    <property type="molecule type" value="Genomic_DNA"/>
</dbReference>
<keyword evidence="3" id="KW-1185">Reference proteome</keyword>
<sequence>MSTLSKEQLRAIVYYEFLQGQSVAEATANIHAAFKEDVLSRWTVNRFFNRFQSGDISFEDQPRSGRPSVLNDDDIREALKCNPNASTRELSMKLACCQTTIVRHLEALGYRKVVSTWVPHELHPFQLAARVSVSQSLLLRPHRKDLFRQLVTGDESWVLYVNHTRKKSWLPRGEPPPKEPKPNLHEKKVLLCCWWDMKGILYWELLPSGHTVTAQVYASQLQKLADKIGEKRGKRDQTTLLHDNARPHVAKLTQAKIDELGWEVLPHPPYSPDLAPSDYHLFRALKAHLREKRFNDQSELQTDIAQFFDAQPPEFWAAGIESLVDRWTYVVDHDGEYVVD</sequence>
<dbReference type="eggNOG" id="ENOG502RYWI">
    <property type="taxonomic scope" value="Eukaryota"/>
</dbReference>
<dbReference type="Pfam" id="PF17906">
    <property type="entry name" value="HTH_48"/>
    <property type="match status" value="1"/>
</dbReference>
<feature type="domain" description="Mos1 transposase HTH" evidence="1">
    <location>
        <begin position="6"/>
        <end position="55"/>
    </location>
</feature>
<dbReference type="InParanoid" id="G0N062"/>
<dbReference type="PANTHER" id="PTHR46060:SF2">
    <property type="entry name" value="HISTONE-LYSINE N-METHYLTRANSFERASE SETMAR"/>
    <property type="match status" value="1"/>
</dbReference>
<evidence type="ECO:0000259" key="1">
    <source>
        <dbReference type="Pfam" id="PF17906"/>
    </source>
</evidence>
<reference evidence="3" key="1">
    <citation type="submission" date="2011-07" db="EMBL/GenBank/DDBJ databases">
        <authorList>
            <consortium name="Caenorhabditis brenneri Sequencing and Analysis Consortium"/>
            <person name="Wilson R.K."/>
        </authorList>
    </citation>
    <scope>NUCLEOTIDE SEQUENCE [LARGE SCALE GENOMIC DNA]</scope>
    <source>
        <strain evidence="3">PB2801</strain>
    </source>
</reference>
<dbReference type="GO" id="GO:0003697">
    <property type="term" value="F:single-stranded DNA binding"/>
    <property type="evidence" value="ECO:0007669"/>
    <property type="project" value="TreeGrafter"/>
</dbReference>
<dbReference type="GO" id="GO:0005634">
    <property type="term" value="C:nucleus"/>
    <property type="evidence" value="ECO:0007669"/>
    <property type="project" value="TreeGrafter"/>
</dbReference>
<dbReference type="GO" id="GO:0044547">
    <property type="term" value="F:DNA topoisomerase binding"/>
    <property type="evidence" value="ECO:0007669"/>
    <property type="project" value="TreeGrafter"/>
</dbReference>
<dbReference type="STRING" id="135651.G0N062"/>
<dbReference type="InterPro" id="IPR052709">
    <property type="entry name" value="Transposase-MT_Hybrid"/>
</dbReference>
<dbReference type="GO" id="GO:0035861">
    <property type="term" value="C:site of double-strand break"/>
    <property type="evidence" value="ECO:0007669"/>
    <property type="project" value="TreeGrafter"/>
</dbReference>
<evidence type="ECO:0000313" key="3">
    <source>
        <dbReference type="Proteomes" id="UP000008068"/>
    </source>
</evidence>
<name>G0N062_CAEBE</name>
<dbReference type="GO" id="GO:0031297">
    <property type="term" value="P:replication fork processing"/>
    <property type="evidence" value="ECO:0007669"/>
    <property type="project" value="TreeGrafter"/>
</dbReference>
<dbReference type="GO" id="GO:0000793">
    <property type="term" value="C:condensed chromosome"/>
    <property type="evidence" value="ECO:0007669"/>
    <property type="project" value="TreeGrafter"/>
</dbReference>
<dbReference type="GO" id="GO:0015074">
    <property type="term" value="P:DNA integration"/>
    <property type="evidence" value="ECO:0007669"/>
    <property type="project" value="TreeGrafter"/>
</dbReference>
<dbReference type="GO" id="GO:0006303">
    <property type="term" value="P:double-strand break repair via nonhomologous end joining"/>
    <property type="evidence" value="ECO:0007669"/>
    <property type="project" value="TreeGrafter"/>
</dbReference>
<gene>
    <name evidence="2" type="ORF">CAEBREN_01338</name>
</gene>
<dbReference type="Gene3D" id="1.10.10.1450">
    <property type="match status" value="1"/>
</dbReference>
<dbReference type="GO" id="GO:0044774">
    <property type="term" value="P:mitotic DNA integrity checkpoint signaling"/>
    <property type="evidence" value="ECO:0007669"/>
    <property type="project" value="TreeGrafter"/>
</dbReference>
<dbReference type="GO" id="GO:0042800">
    <property type="term" value="F:histone H3K4 methyltransferase activity"/>
    <property type="evidence" value="ECO:0007669"/>
    <property type="project" value="TreeGrafter"/>
</dbReference>